<dbReference type="Gene3D" id="2.60.120.1140">
    <property type="entry name" value="Protein of unknown function DUF192"/>
    <property type="match status" value="1"/>
</dbReference>
<name>A0A010SHX3_PSEFL</name>
<dbReference type="EMBL" id="AFOY02000032">
    <property type="protein sequence ID" value="EXF90903.1"/>
    <property type="molecule type" value="Genomic_DNA"/>
</dbReference>
<dbReference type="eggNOG" id="COG1430">
    <property type="taxonomic scope" value="Bacteria"/>
</dbReference>
<protein>
    <recommendedName>
        <fullName evidence="4">DUF192 domain-containing protein</fullName>
    </recommendedName>
</protein>
<dbReference type="HOGENOM" id="CLU_097039_0_1_6"/>
<evidence type="ECO:0000256" key="1">
    <source>
        <dbReference type="SAM" id="SignalP"/>
    </source>
</evidence>
<sequence length="141" mass="14966">MLNRCLPALLLGAVLTTPAYSDDCRLSFQNGATLDLPVATTEAAQAQGLAGRPDPGRGMLFLWTTPAVRFVWMKNTPAPLDAAWIGADGVIQSVQELEPHTTAKHSSLRPALGIIEVPRGQLANLGIERGSTITASTCFNL</sequence>
<dbReference type="InterPro" id="IPR038695">
    <property type="entry name" value="Saro_0823-like_sf"/>
</dbReference>
<dbReference type="AlphaFoldDB" id="A0A010SHX3"/>
<geneLocation type="plasmid" evidence="2">
    <name>unnamed1</name>
</geneLocation>
<comment type="caution">
    <text evidence="2">The sequence shown here is derived from an EMBL/GenBank/DDBJ whole genome shotgun (WGS) entry which is preliminary data.</text>
</comment>
<keyword evidence="2" id="KW-0614">Plasmid</keyword>
<feature type="chain" id="PRO_5001456568" description="DUF192 domain-containing protein" evidence="1">
    <location>
        <begin position="22"/>
        <end position="141"/>
    </location>
</feature>
<dbReference type="PANTHER" id="PTHR37953:SF1">
    <property type="entry name" value="UPF0127 PROTEIN MJ1496"/>
    <property type="match status" value="1"/>
</dbReference>
<accession>A0A010SHX3</accession>
<evidence type="ECO:0008006" key="4">
    <source>
        <dbReference type="Google" id="ProtNLM"/>
    </source>
</evidence>
<keyword evidence="1" id="KW-0732">Signal</keyword>
<dbReference type="Proteomes" id="UP000022611">
    <property type="component" value="Unassembled WGS sequence"/>
</dbReference>
<organism evidence="2 3">
    <name type="scientific">Pseudomonas fluorescens HK44</name>
    <dbReference type="NCBI Taxonomy" id="1042209"/>
    <lineage>
        <taxon>Bacteria</taxon>
        <taxon>Pseudomonadati</taxon>
        <taxon>Pseudomonadota</taxon>
        <taxon>Gammaproteobacteria</taxon>
        <taxon>Pseudomonadales</taxon>
        <taxon>Pseudomonadaceae</taxon>
        <taxon>Pseudomonas</taxon>
    </lineage>
</organism>
<gene>
    <name evidence="2" type="ORF">HK44_029920</name>
</gene>
<dbReference type="PANTHER" id="PTHR37953">
    <property type="entry name" value="UPF0127 PROTEIN MJ1496"/>
    <property type="match status" value="1"/>
</dbReference>
<dbReference type="Pfam" id="PF02643">
    <property type="entry name" value="DUF192"/>
    <property type="match status" value="1"/>
</dbReference>
<dbReference type="RefSeq" id="WP_015272397.1">
    <property type="nucleotide sequence ID" value="NZ_AFOY02000032.1"/>
</dbReference>
<proteinExistence type="predicted"/>
<evidence type="ECO:0000313" key="2">
    <source>
        <dbReference type="EMBL" id="EXF90903.1"/>
    </source>
</evidence>
<dbReference type="OrthoDB" id="5526466at2"/>
<dbReference type="InterPro" id="IPR003795">
    <property type="entry name" value="DUF192"/>
</dbReference>
<feature type="signal peptide" evidence="1">
    <location>
        <begin position="1"/>
        <end position="21"/>
    </location>
</feature>
<evidence type="ECO:0000313" key="3">
    <source>
        <dbReference type="Proteomes" id="UP000022611"/>
    </source>
</evidence>
<reference evidence="2 3" key="1">
    <citation type="journal article" date="2011" name="J. Bacteriol.">
        <title>Draft genome sequence of the polycyclic aromatic hydrocarbon-degrading, genetically engineered bioluminescent bioreporter Pseudomonas fluorescens HK44.</title>
        <authorList>
            <person name="Chauhan A."/>
            <person name="Layton A.C."/>
            <person name="Williams D.E."/>
            <person name="Smartt A.E."/>
            <person name="Ripp S."/>
            <person name="Karpinets T.V."/>
            <person name="Brown S.D."/>
            <person name="Sayler G.S."/>
        </authorList>
    </citation>
    <scope>NUCLEOTIDE SEQUENCE [LARGE SCALE GENOMIC DNA]</scope>
    <source>
        <strain evidence="2 3">HK44</strain>
        <plasmid evidence="2">unnamed1</plasmid>
    </source>
</reference>